<dbReference type="InterPro" id="IPR013382">
    <property type="entry name" value="CRISPR-assoc_prot_Cse2"/>
</dbReference>
<accession>A0A831W878</accession>
<dbReference type="NCBIfam" id="TIGR02548">
    <property type="entry name" value="casB_cse2"/>
    <property type="match status" value="1"/>
</dbReference>
<dbReference type="CDD" id="cd09731">
    <property type="entry name" value="Cse2_I-E"/>
    <property type="match status" value="1"/>
</dbReference>
<sequence>MNCPFTRVANGWPEPKQCAFSNKCFIQSITSRTSRRNPMPNSQATDQPSLPGTIGHIAGVICSDGFPTGDRARLRRMVPGQPVPLAFTRFAVAHLPEDWERQVDDWVTIVAGIATMAPGAHRPGHGLGRALAEAGYSEARLERLLDAQGDTRRTLLLRAARYLAARQTPCDWADCARLLLTRDEAKADRLRLGIARDYFSNLKPESTAA</sequence>
<protein>
    <submittedName>
        <fullName evidence="2">Type I-E CRISPR-associated protein Cse2/CasB</fullName>
    </submittedName>
</protein>
<gene>
    <name evidence="2" type="primary">casB</name>
    <name evidence="2" type="ORF">ENI96_12970</name>
</gene>
<proteinExistence type="predicted"/>
<evidence type="ECO:0000313" key="2">
    <source>
        <dbReference type="EMBL" id="HEB97326.1"/>
    </source>
</evidence>
<evidence type="ECO:0000256" key="1">
    <source>
        <dbReference type="SAM" id="MobiDB-lite"/>
    </source>
</evidence>
<dbReference type="EMBL" id="DRKP01000162">
    <property type="protein sequence ID" value="HEB97326.1"/>
    <property type="molecule type" value="Genomic_DNA"/>
</dbReference>
<organism evidence="2">
    <name type="scientific">Sedimenticola thiotaurini</name>
    <dbReference type="NCBI Taxonomy" id="1543721"/>
    <lineage>
        <taxon>Bacteria</taxon>
        <taxon>Pseudomonadati</taxon>
        <taxon>Pseudomonadota</taxon>
        <taxon>Gammaproteobacteria</taxon>
        <taxon>Chromatiales</taxon>
        <taxon>Sedimenticolaceae</taxon>
        <taxon>Sedimenticola</taxon>
    </lineage>
</organism>
<dbReference type="Proteomes" id="UP000886251">
    <property type="component" value="Unassembled WGS sequence"/>
</dbReference>
<feature type="region of interest" description="Disordered" evidence="1">
    <location>
        <begin position="31"/>
        <end position="50"/>
    </location>
</feature>
<comment type="caution">
    <text evidence="2">The sequence shown here is derived from an EMBL/GenBank/DDBJ whole genome shotgun (WGS) entry which is preliminary data.</text>
</comment>
<dbReference type="Gene3D" id="1.10.520.40">
    <property type="entry name" value="CRISPR-associated protein Cse2"/>
    <property type="match status" value="1"/>
</dbReference>
<reference evidence="2" key="1">
    <citation type="journal article" date="2020" name="mSystems">
        <title>Genome- and Community-Level Interaction Insights into Carbon Utilization and Element Cycling Functions of Hydrothermarchaeota in Hydrothermal Sediment.</title>
        <authorList>
            <person name="Zhou Z."/>
            <person name="Liu Y."/>
            <person name="Xu W."/>
            <person name="Pan J."/>
            <person name="Luo Z.H."/>
            <person name="Li M."/>
        </authorList>
    </citation>
    <scope>NUCLEOTIDE SEQUENCE [LARGE SCALE GENOMIC DNA]</scope>
    <source>
        <strain evidence="2">HyVt-443</strain>
    </source>
</reference>
<dbReference type="Pfam" id="PF09485">
    <property type="entry name" value="CRISPR_Cse2"/>
    <property type="match status" value="1"/>
</dbReference>
<dbReference type="InterPro" id="IPR038287">
    <property type="entry name" value="Cse2_sf"/>
</dbReference>
<feature type="compositionally biased region" description="Polar residues" evidence="1">
    <location>
        <begin position="39"/>
        <end position="50"/>
    </location>
</feature>
<name>A0A831W878_9GAMM</name>
<dbReference type="AlphaFoldDB" id="A0A831W878"/>